<dbReference type="GO" id="GO:0008556">
    <property type="term" value="F:P-type potassium transmembrane transporter activity"/>
    <property type="evidence" value="ECO:0007669"/>
    <property type="project" value="InterPro"/>
</dbReference>
<evidence type="ECO:0000313" key="3">
    <source>
        <dbReference type="Proteomes" id="UP000019678"/>
    </source>
</evidence>
<protein>
    <submittedName>
        <fullName evidence="2">Uncharacterized protein</fullName>
    </submittedName>
</protein>
<reference evidence="2 3" key="1">
    <citation type="submission" date="2013-05" db="EMBL/GenBank/DDBJ databases">
        <title>Genome assembly of Chondromyces apiculatus DSM 436.</title>
        <authorList>
            <person name="Sharma G."/>
            <person name="Khatri I."/>
            <person name="Kaur C."/>
            <person name="Mayilraj S."/>
            <person name="Subramanian S."/>
        </authorList>
    </citation>
    <scope>NUCLEOTIDE SEQUENCE [LARGE SCALE GENOMIC DNA]</scope>
    <source>
        <strain evidence="2 3">DSM 436</strain>
    </source>
</reference>
<comment type="caution">
    <text evidence="2">The sequence shown here is derived from an EMBL/GenBank/DDBJ whole genome shotgun (WGS) entry which is preliminary data.</text>
</comment>
<dbReference type="EMBL" id="ASRX01000005">
    <property type="protein sequence ID" value="EYF08265.1"/>
    <property type="molecule type" value="Genomic_DNA"/>
</dbReference>
<gene>
    <name evidence="2" type="ORF">CAP_6026</name>
</gene>
<dbReference type="AlphaFoldDB" id="A0A017THF5"/>
<evidence type="ECO:0000256" key="1">
    <source>
        <dbReference type="SAM" id="Phobius"/>
    </source>
</evidence>
<keyword evidence="1" id="KW-0472">Membrane</keyword>
<dbReference type="GO" id="GO:0005886">
    <property type="term" value="C:plasma membrane"/>
    <property type="evidence" value="ECO:0007669"/>
    <property type="project" value="InterPro"/>
</dbReference>
<dbReference type="Pfam" id="PF09604">
    <property type="entry name" value="Potass_KdpF"/>
    <property type="match status" value="1"/>
</dbReference>
<sequence length="43" mass="4670">MGLRRALREGVIVVNALLVVGGALALLLFAYLLFALLFPERLS</sequence>
<keyword evidence="3" id="KW-1185">Reference proteome</keyword>
<proteinExistence type="predicted"/>
<dbReference type="Proteomes" id="UP000019678">
    <property type="component" value="Unassembled WGS sequence"/>
</dbReference>
<keyword evidence="1" id="KW-1133">Transmembrane helix</keyword>
<keyword evidence="1" id="KW-0812">Transmembrane</keyword>
<dbReference type="InterPro" id="IPR011726">
    <property type="entry name" value="KdpF"/>
</dbReference>
<organism evidence="2 3">
    <name type="scientific">Chondromyces apiculatus DSM 436</name>
    <dbReference type="NCBI Taxonomy" id="1192034"/>
    <lineage>
        <taxon>Bacteria</taxon>
        <taxon>Pseudomonadati</taxon>
        <taxon>Myxococcota</taxon>
        <taxon>Polyangia</taxon>
        <taxon>Polyangiales</taxon>
        <taxon>Polyangiaceae</taxon>
        <taxon>Chondromyces</taxon>
    </lineage>
</organism>
<dbReference type="STRING" id="1192034.CAP_6026"/>
<feature type="transmembrane region" description="Helical" evidence="1">
    <location>
        <begin position="12"/>
        <end position="38"/>
    </location>
</feature>
<accession>A0A017THF5</accession>
<evidence type="ECO:0000313" key="2">
    <source>
        <dbReference type="EMBL" id="EYF08265.1"/>
    </source>
</evidence>
<dbReference type="NCBIfam" id="TIGR02115">
    <property type="entry name" value="potass_kdpF"/>
    <property type="match status" value="1"/>
</dbReference>
<name>A0A017THF5_9BACT</name>